<accession>A0A2U1T363</accession>
<dbReference type="SUPFAM" id="SSF53474">
    <property type="entry name" value="alpha/beta-Hydrolases"/>
    <property type="match status" value="1"/>
</dbReference>
<dbReference type="EMBL" id="QEEX01000001">
    <property type="protein sequence ID" value="PWB98309.1"/>
    <property type="molecule type" value="Genomic_DNA"/>
</dbReference>
<feature type="domain" description="Peptidase S33 tripeptidyl aminopeptidase-like C-terminal" evidence="5">
    <location>
        <begin position="405"/>
        <end position="507"/>
    </location>
</feature>
<dbReference type="PROSITE" id="PS51257">
    <property type="entry name" value="PROKAR_LIPOPROTEIN"/>
    <property type="match status" value="1"/>
</dbReference>
<dbReference type="InterPro" id="IPR029058">
    <property type="entry name" value="AB_hydrolase_fold"/>
</dbReference>
<dbReference type="AlphaFoldDB" id="A0A2U1T363"/>
<dbReference type="Gene3D" id="3.40.50.1820">
    <property type="entry name" value="alpha/beta hydrolase"/>
    <property type="match status" value="1"/>
</dbReference>
<feature type="domain" description="AB hydrolase-1" evidence="4">
    <location>
        <begin position="97"/>
        <end position="287"/>
    </location>
</feature>
<dbReference type="RefSeq" id="WP_108998036.1">
    <property type="nucleotide sequence ID" value="NZ_QEEX01000001.1"/>
</dbReference>
<keyword evidence="7" id="KW-1185">Reference proteome</keyword>
<protein>
    <submittedName>
        <fullName evidence="6">Alpha/beta hydrolase</fullName>
    </submittedName>
</protein>
<proteinExistence type="inferred from homology"/>
<evidence type="ECO:0000259" key="5">
    <source>
        <dbReference type="Pfam" id="PF08386"/>
    </source>
</evidence>
<evidence type="ECO:0000256" key="1">
    <source>
        <dbReference type="ARBA" id="ARBA00010088"/>
    </source>
</evidence>
<keyword evidence="3 6" id="KW-0378">Hydrolase</keyword>
<organism evidence="6 7">
    <name type="scientific">Homoserinimonas hongtaonis</name>
    <dbReference type="NCBI Taxonomy" id="2079791"/>
    <lineage>
        <taxon>Bacteria</taxon>
        <taxon>Bacillati</taxon>
        <taxon>Actinomycetota</taxon>
        <taxon>Actinomycetes</taxon>
        <taxon>Micrococcales</taxon>
        <taxon>Microbacteriaceae</taxon>
        <taxon>Homoserinimonas</taxon>
    </lineage>
</organism>
<evidence type="ECO:0000259" key="4">
    <source>
        <dbReference type="Pfam" id="PF00561"/>
    </source>
</evidence>
<dbReference type="PANTHER" id="PTHR43248:SF29">
    <property type="entry name" value="TRIPEPTIDYL AMINOPEPTIDASE"/>
    <property type="match status" value="1"/>
</dbReference>
<dbReference type="Pfam" id="PF00561">
    <property type="entry name" value="Abhydrolase_1"/>
    <property type="match status" value="1"/>
</dbReference>
<dbReference type="InterPro" id="IPR013595">
    <property type="entry name" value="Pept_S33_TAP-like_C"/>
</dbReference>
<dbReference type="Pfam" id="PF08386">
    <property type="entry name" value="Abhydrolase_4"/>
    <property type="match status" value="1"/>
</dbReference>
<evidence type="ECO:0000313" key="7">
    <source>
        <dbReference type="Proteomes" id="UP000244978"/>
    </source>
</evidence>
<dbReference type="InterPro" id="IPR051601">
    <property type="entry name" value="Serine_prot/Carboxylest_S33"/>
</dbReference>
<keyword evidence="2" id="KW-0732">Signal</keyword>
<dbReference type="InterPro" id="IPR000073">
    <property type="entry name" value="AB_hydrolase_1"/>
</dbReference>
<dbReference type="Proteomes" id="UP000244978">
    <property type="component" value="Unassembled WGS sequence"/>
</dbReference>
<comment type="similarity">
    <text evidence="1">Belongs to the peptidase S33 family.</text>
</comment>
<dbReference type="PANTHER" id="PTHR43248">
    <property type="entry name" value="2-SUCCINYL-6-HYDROXY-2,4-CYCLOHEXADIENE-1-CARBOXYLATE SYNTHASE"/>
    <property type="match status" value="1"/>
</dbReference>
<sequence length="507" mass="54091">MSRLRRSAVALVAIIPLLLSGCFLIGGESRTTSTPTGEKVDGDLQPFYDQVVEWESCGDDFQCATAMAPLDWDDPERESIELALIRLTTRGTPMGSLLVNPGGPGGSGVDFVRESWDYATTAQLRDNYDLVGFDPRGVGASSAVSCYDDPDTYTDYLYDITPGTPGSAEWLDAMDATMAEFGADCLEFTGELLGFVDTVSAARDLDLLRAILGDDKLNYLGSSYGTFLGATYADLYPQNTGRLVLDGAIDPASTDFEVTAMQAQGFESAMRAYLADCLTGANCPFTGTVESGMKEMGAIFARLEASPLRAEDGRLLGSQTMFTAVILPLYSADTWQYLTSLITDVKRGSAEIAFSLADLYNGREPDGTFADNSSEAFTAINCLDYPSTSTRETLPAEAAELAALAPVFGPQMSWGGTSCDAWPFEATRVRGPIAADGSAPILVVGTTNDPATPYAWSVALADQLQNGHLVSYDGEGHTAYNKSNQCIDDTVDAFFIDGTVPATDPLC</sequence>
<evidence type="ECO:0000313" key="6">
    <source>
        <dbReference type="EMBL" id="PWB98309.1"/>
    </source>
</evidence>
<gene>
    <name evidence="6" type="ORF">DF220_11050</name>
</gene>
<comment type="caution">
    <text evidence="6">The sequence shown here is derived from an EMBL/GenBank/DDBJ whole genome shotgun (WGS) entry which is preliminary data.</text>
</comment>
<evidence type="ECO:0000256" key="3">
    <source>
        <dbReference type="ARBA" id="ARBA00022801"/>
    </source>
</evidence>
<dbReference type="GO" id="GO:0016787">
    <property type="term" value="F:hydrolase activity"/>
    <property type="evidence" value="ECO:0007669"/>
    <property type="project" value="UniProtKB-KW"/>
</dbReference>
<evidence type="ECO:0000256" key="2">
    <source>
        <dbReference type="ARBA" id="ARBA00022729"/>
    </source>
</evidence>
<name>A0A2U1T363_9MICO</name>
<reference evidence="7" key="1">
    <citation type="submission" date="2018-04" db="EMBL/GenBank/DDBJ databases">
        <authorList>
            <person name="Liu S."/>
            <person name="Wang Z."/>
            <person name="Li J."/>
        </authorList>
    </citation>
    <scope>NUCLEOTIDE SEQUENCE [LARGE SCALE GENOMIC DNA]</scope>
    <source>
        <strain evidence="7">S1194</strain>
    </source>
</reference>